<dbReference type="InterPro" id="IPR013113">
    <property type="entry name" value="SIP_FAD-bd"/>
</dbReference>
<organism evidence="3 4">
    <name type="scientific">Azorhizobium caulinodans (strain ATCC 43989 / DSM 5975 / JCM 20966 / LMG 6465 / NBRC 14845 / NCIMB 13405 / ORS 571)</name>
    <dbReference type="NCBI Taxonomy" id="438753"/>
    <lineage>
        <taxon>Bacteria</taxon>
        <taxon>Pseudomonadati</taxon>
        <taxon>Pseudomonadota</taxon>
        <taxon>Alphaproteobacteria</taxon>
        <taxon>Hyphomicrobiales</taxon>
        <taxon>Xanthobacteraceae</taxon>
        <taxon>Azorhizobium</taxon>
    </lineage>
</organism>
<dbReference type="PROSITE" id="PS51384">
    <property type="entry name" value="FAD_FR"/>
    <property type="match status" value="1"/>
</dbReference>
<dbReference type="eggNOG" id="COG2375">
    <property type="taxonomic scope" value="Bacteria"/>
</dbReference>
<dbReference type="InterPro" id="IPR014543">
    <property type="entry name" value="UCP028291"/>
</dbReference>
<dbReference type="Gene3D" id="3.30.310.50">
    <property type="entry name" value="Alpha-D-phosphohexomutase, C-terminal domain"/>
    <property type="match status" value="1"/>
</dbReference>
<feature type="domain" description="FAD-binding FR-type" evidence="2">
    <location>
        <begin position="107"/>
        <end position="228"/>
    </location>
</feature>
<sequence>MAAPALLHAATRVPLPDPATMLEKLAAHFETHGTVTRADGRATFIGTFGTADLVADGTHLVCHVESASAAGLSVSKMVLAEHICTFAGDARPDFTWTGDLATEARLPYLRELTVKAARQITPRMRRVVLRGDVSGLLANGLHVRLLIPPKGRMPVWPTAQADGRVLWPQGADALTPRVYTLRHVDVAVGEAVLDIVLHPGSPGSDWAREAAPGQPAAVMGPGGGLLPEADWVLFAGDETALPAIARMVSELPAHVRAVVRIEIADAAEEQEMPSRASVDLVWLHRNGAEAGTSRLLEEAVTTIPLPMDADAPYLWAGCEQAAARALRAHAAALGLPKDRRSVAAYWRRGYQGVDLGE</sequence>
<comment type="similarity">
    <text evidence="1">Belongs to the SIP oxidoreductase family.</text>
</comment>
<accession>A8HYJ2</accession>
<dbReference type="GO" id="GO:0016491">
    <property type="term" value="F:oxidoreductase activity"/>
    <property type="evidence" value="ECO:0007669"/>
    <property type="project" value="InterPro"/>
</dbReference>
<name>A8HYJ2_AZOC5</name>
<protein>
    <submittedName>
        <fullName evidence="3">Siderophore-interacting protein</fullName>
    </submittedName>
</protein>
<evidence type="ECO:0000313" key="4">
    <source>
        <dbReference type="Proteomes" id="UP000000270"/>
    </source>
</evidence>
<dbReference type="Pfam" id="PF04954">
    <property type="entry name" value="SIP"/>
    <property type="match status" value="1"/>
</dbReference>
<dbReference type="PANTHER" id="PTHR30157:SF0">
    <property type="entry name" value="NADPH-DEPENDENT FERRIC-CHELATE REDUCTASE"/>
    <property type="match status" value="1"/>
</dbReference>
<dbReference type="Gene3D" id="3.40.50.80">
    <property type="entry name" value="Nucleotide-binding domain of ferredoxin-NADP reductase (FNR) module"/>
    <property type="match status" value="1"/>
</dbReference>
<dbReference type="HOGENOM" id="CLU_040923_0_0_5"/>
<dbReference type="PANTHER" id="PTHR30157">
    <property type="entry name" value="FERRIC REDUCTASE, NADPH-DEPENDENT"/>
    <property type="match status" value="1"/>
</dbReference>
<reference evidence="3 4" key="4">
    <citation type="journal article" date="2009" name="Appl. Environ. Microbiol.">
        <title>Comparative genome-wide transcriptional profiling of Azorhizobium caulinodans ORS571 grown under free-living and symbiotic conditions.</title>
        <authorList>
            <person name="Tsukada S."/>
            <person name="Aono T."/>
            <person name="Akiba N."/>
            <person name="Lee KB."/>
            <person name="Liu CT."/>
            <person name="Toyazaki H."/>
            <person name="Oyaizu H."/>
        </authorList>
    </citation>
    <scope>NUCLEOTIDE SEQUENCE [LARGE SCALE GENOMIC DNA]</scope>
    <source>
        <strain evidence="4">ATCC 43989 / DSM 5975 / JCM 20966 / LMG 6465 / NBRC 14845 / NCIMB 13405 / ORS 571</strain>
    </source>
</reference>
<dbReference type="InterPro" id="IPR007037">
    <property type="entry name" value="SIP_rossman_dom"/>
</dbReference>
<reference evidence="3 4" key="6">
    <citation type="journal article" date="2011" name="Appl. Environ. Microbiol.">
        <title>Involvement of the azorhizobial chromosome partition gene (parA) in the onset of bacteroid differentiation during Sesbania rostrata stem nodule development.</title>
        <authorList>
            <person name="Liu CT."/>
            <person name="Lee KB."/>
            <person name="Wang YS."/>
            <person name="Peng MH."/>
            <person name="Lee KT."/>
            <person name="Suzuki S."/>
            <person name="Suzuki T."/>
            <person name="Oyaizu H."/>
        </authorList>
    </citation>
    <scope>NUCLEOTIDE SEQUENCE [LARGE SCALE GENOMIC DNA]</scope>
    <source>
        <strain evidence="4">ATCC 43989 / DSM 5975 / JCM 20966 / LMG 6465 / NBRC 14845 / NCIMB 13405 / ORS 571</strain>
    </source>
</reference>
<dbReference type="KEGG" id="azc:AZC_1622"/>
<gene>
    <name evidence="3" type="ordered locus">AZC_1622</name>
</gene>
<evidence type="ECO:0000256" key="1">
    <source>
        <dbReference type="ARBA" id="ARBA00035644"/>
    </source>
</evidence>
<dbReference type="InterPro" id="IPR039261">
    <property type="entry name" value="FNR_nucleotide-bd"/>
</dbReference>
<reference evidence="4" key="2">
    <citation type="submission" date="2007-04" db="EMBL/GenBank/DDBJ databases">
        <title>Complete genome sequence of the nitrogen-fixing bacterium Azorhizobium caulinodans ORS571.</title>
        <authorList>
            <person name="Lee K.B."/>
            <person name="Backer P.D."/>
            <person name="Aono T."/>
            <person name="Liu C.T."/>
            <person name="Suzuki S."/>
            <person name="Suzuki T."/>
            <person name="Kaneko T."/>
            <person name="Yamada M."/>
            <person name="Tabata S."/>
            <person name="Kupfer D.M."/>
            <person name="Najar F.Z."/>
            <person name="Wiley G.B."/>
            <person name="Roe B."/>
            <person name="Binnewies T."/>
            <person name="Ussery D."/>
            <person name="Vereecke D."/>
            <person name="Gevers D."/>
            <person name="Holsters M."/>
            <person name="Oyaizu H."/>
        </authorList>
    </citation>
    <scope>NUCLEOTIDE SEQUENCE [LARGE SCALE GENOMIC DNA]</scope>
    <source>
        <strain evidence="4">ATCC 43989 / DSM 5975 / JCM 20966 / LMG 6465 / NBRC 14845 / NCIMB 13405 / ORS 571</strain>
    </source>
</reference>
<dbReference type="CDD" id="cd06193">
    <property type="entry name" value="siderophore_interacting"/>
    <property type="match status" value="1"/>
</dbReference>
<proteinExistence type="inferred from homology"/>
<dbReference type="RefSeq" id="WP_012170150.1">
    <property type="nucleotide sequence ID" value="NC_009937.1"/>
</dbReference>
<dbReference type="InterPro" id="IPR039374">
    <property type="entry name" value="SIP_fam"/>
</dbReference>
<dbReference type="AlphaFoldDB" id="A8HYJ2"/>
<dbReference type="InterPro" id="IPR017938">
    <property type="entry name" value="Riboflavin_synthase-like_b-brl"/>
</dbReference>
<evidence type="ECO:0000259" key="2">
    <source>
        <dbReference type="PROSITE" id="PS51384"/>
    </source>
</evidence>
<dbReference type="Proteomes" id="UP000000270">
    <property type="component" value="Chromosome"/>
</dbReference>
<dbReference type="SUPFAM" id="SSF63380">
    <property type="entry name" value="Riboflavin synthase domain-like"/>
    <property type="match status" value="1"/>
</dbReference>
<dbReference type="EMBL" id="AP009384">
    <property type="protein sequence ID" value="BAF87620.1"/>
    <property type="molecule type" value="Genomic_DNA"/>
</dbReference>
<dbReference type="STRING" id="438753.AZC_1622"/>
<reference evidence="3 4" key="5">
    <citation type="journal article" date="2010" name="Appl. Environ. Microbiol.">
        <title>phrR-like gene praR of Azorhizobium caulinodans ORS571 is essential for symbiosis with Sesbania rostrata and is involved in expression of reb genes.</title>
        <authorList>
            <person name="Akiba N."/>
            <person name="Aono T."/>
            <person name="Toyazaki H."/>
            <person name="Sato S."/>
            <person name="Oyaizu H."/>
        </authorList>
    </citation>
    <scope>NUCLEOTIDE SEQUENCE [LARGE SCALE GENOMIC DNA]</scope>
    <source>
        <strain evidence="4">ATCC 43989 / DSM 5975 / JCM 20966 / LMG 6465 / NBRC 14845 / NCIMB 13405 / ORS 571</strain>
    </source>
</reference>
<dbReference type="Pfam" id="PF08021">
    <property type="entry name" value="FAD_binding_9"/>
    <property type="match status" value="1"/>
</dbReference>
<reference evidence="3 4" key="3">
    <citation type="journal article" date="2008" name="BMC Genomics">
        <title>The genome of the versatile nitrogen fixer Azorhizobium caulinodans ORS571.</title>
        <authorList>
            <person name="Lee KB."/>
            <person name="Backer P.D."/>
            <person name="Aono T."/>
            <person name="Liu CT."/>
            <person name="Suzuki S."/>
            <person name="Suzuki T."/>
            <person name="Kaneko T."/>
            <person name="Yamada M."/>
            <person name="Tabata S."/>
            <person name="Kupfer D.M."/>
            <person name="Najar F.Z."/>
            <person name="Wiley G.B."/>
            <person name="Roe B."/>
            <person name="Binnewies T.T."/>
            <person name="Ussery D.W."/>
            <person name="D'Haeze W."/>
            <person name="Herder J.D."/>
            <person name="Gevers D."/>
            <person name="Vereecke D."/>
            <person name="Holsters M."/>
            <person name="Oyaizu H."/>
        </authorList>
    </citation>
    <scope>NUCLEOTIDE SEQUENCE [LARGE SCALE GENOMIC DNA]</scope>
    <source>
        <strain evidence="4">ATCC 43989 / DSM 5975 / JCM 20966 / LMG 6465 / NBRC 14845 / NCIMB 13405 / ORS 571</strain>
    </source>
</reference>
<dbReference type="Pfam" id="PF09981">
    <property type="entry name" value="DUF2218"/>
    <property type="match status" value="1"/>
</dbReference>
<dbReference type="Gene3D" id="2.40.30.10">
    <property type="entry name" value="Translation factors"/>
    <property type="match status" value="1"/>
</dbReference>
<evidence type="ECO:0000313" key="3">
    <source>
        <dbReference type="EMBL" id="BAF87620.1"/>
    </source>
</evidence>
<dbReference type="InterPro" id="IPR017927">
    <property type="entry name" value="FAD-bd_FR_type"/>
</dbReference>
<keyword evidence="4" id="KW-1185">Reference proteome</keyword>
<reference evidence="3 4" key="1">
    <citation type="journal article" date="2007" name="Appl. Environ. Microbiol.">
        <title>Rhizobial factors required for stem nodule maturation and maintenance in Sesbania rostrata-Azorhizobium caulinodans ORS571 symbiosis.</title>
        <authorList>
            <person name="Suzuki S."/>
            <person name="Aono T."/>
            <person name="Lee KB."/>
            <person name="Suzuki T."/>
            <person name="Liu CT."/>
            <person name="Miwa H."/>
            <person name="Wakao S."/>
            <person name="Iki T."/>
            <person name="Oyaizu H."/>
        </authorList>
    </citation>
    <scope>NUCLEOTIDE SEQUENCE [LARGE SCALE GENOMIC DNA]</scope>
    <source>
        <strain evidence="4">ATCC 43989 / DSM 5975 / JCM 20966 / LMG 6465 / NBRC 14845 / NCIMB 13405 / ORS 571</strain>
    </source>
</reference>